<dbReference type="Proteomes" id="UP000291600">
    <property type="component" value="Unassembled WGS sequence"/>
</dbReference>
<accession>A0ABD7PZA1</accession>
<comment type="caution">
    <text evidence="1">The sequence shown here is derived from an EMBL/GenBank/DDBJ whole genome shotgun (WGS) entry which is preliminary data.</text>
</comment>
<gene>
    <name evidence="1" type="ORF">EYY96_19270</name>
</gene>
<proteinExistence type="predicted"/>
<name>A0ABD7PZA1_HAFAL</name>
<dbReference type="EMBL" id="SITJ01000077">
    <property type="protein sequence ID" value="TBL65713.1"/>
    <property type="molecule type" value="Genomic_DNA"/>
</dbReference>
<protein>
    <submittedName>
        <fullName evidence="1">DUF2732 domain-containing protein</fullName>
    </submittedName>
</protein>
<dbReference type="RefSeq" id="WP_130971546.1">
    <property type="nucleotide sequence ID" value="NZ_SITJ01000077.1"/>
</dbReference>
<evidence type="ECO:0000313" key="2">
    <source>
        <dbReference type="Proteomes" id="UP000291600"/>
    </source>
</evidence>
<dbReference type="Pfam" id="PF10809">
    <property type="entry name" value="DUF2732"/>
    <property type="match status" value="1"/>
</dbReference>
<sequence>MKNIEVREMKVELNLEILLTNARMDERRNRGEVMAARLQNLANHIQGKELNHVEVAELLRKESELIQHQAQELH</sequence>
<dbReference type="AlphaFoldDB" id="A0ABD7PZA1"/>
<dbReference type="InterPro" id="IPR020126">
    <property type="entry name" value="DUF2732"/>
</dbReference>
<organism evidence="1 2">
    <name type="scientific">Hafnia alvei</name>
    <dbReference type="NCBI Taxonomy" id="569"/>
    <lineage>
        <taxon>Bacteria</taxon>
        <taxon>Pseudomonadati</taxon>
        <taxon>Pseudomonadota</taxon>
        <taxon>Gammaproteobacteria</taxon>
        <taxon>Enterobacterales</taxon>
        <taxon>Hafniaceae</taxon>
        <taxon>Hafnia</taxon>
    </lineage>
</organism>
<reference evidence="1 2" key="1">
    <citation type="submission" date="2019-02" db="EMBL/GenBank/DDBJ databases">
        <title>Comparative genomic analysis of the Hafnia genus genomes.</title>
        <authorList>
            <person name="Zhiqiu Y."/>
            <person name="Chao Y."/>
            <person name="Yuhui D."/>
            <person name="Di H."/>
            <person name="Bin L."/>
        </authorList>
    </citation>
    <scope>NUCLEOTIDE SEQUENCE [LARGE SCALE GENOMIC DNA]</scope>
    <source>
        <strain evidence="1 2">PCM_1210</strain>
    </source>
</reference>
<evidence type="ECO:0000313" key="1">
    <source>
        <dbReference type="EMBL" id="TBL65713.1"/>
    </source>
</evidence>